<keyword evidence="2" id="KW-1185">Reference proteome</keyword>
<comment type="caution">
    <text evidence="1">The sequence shown here is derived from an EMBL/GenBank/DDBJ whole genome shotgun (WGS) entry which is preliminary data.</text>
</comment>
<protein>
    <submittedName>
        <fullName evidence="1">Uncharacterized protein</fullName>
    </submittedName>
</protein>
<evidence type="ECO:0000313" key="1">
    <source>
        <dbReference type="EMBL" id="KAF8822896.1"/>
    </source>
</evidence>
<reference evidence="1 2" key="1">
    <citation type="journal article" date="2020" name="bioRxiv">
        <title>Metabolic contributions of an alphaproteobacterial endosymbiont in the apicomplexan Cardiosporidium cionae.</title>
        <authorList>
            <person name="Hunter E.S."/>
            <person name="Paight C.J."/>
            <person name="Lane C.E."/>
        </authorList>
    </citation>
    <scope>NUCLEOTIDE SEQUENCE [LARGE SCALE GENOMIC DNA]</scope>
    <source>
        <strain evidence="1">ESH_2018</strain>
    </source>
</reference>
<proteinExistence type="predicted"/>
<gene>
    <name evidence="1" type="ORF">IE077_002231</name>
</gene>
<name>A0ABQ7JG02_9APIC</name>
<accession>A0ABQ7JG02</accession>
<organism evidence="1 2">
    <name type="scientific">Cardiosporidium cionae</name>
    <dbReference type="NCBI Taxonomy" id="476202"/>
    <lineage>
        <taxon>Eukaryota</taxon>
        <taxon>Sar</taxon>
        <taxon>Alveolata</taxon>
        <taxon>Apicomplexa</taxon>
        <taxon>Aconoidasida</taxon>
        <taxon>Nephromycida</taxon>
        <taxon>Cardiosporidium</taxon>
    </lineage>
</organism>
<dbReference type="EMBL" id="JADAQX010000017">
    <property type="protein sequence ID" value="KAF8822896.1"/>
    <property type="molecule type" value="Genomic_DNA"/>
</dbReference>
<sequence>MCRTAVITHNDFKNTVCDSRQPMSLSRLSFPQVDEGGSDEAALATLSDNCPATQHQGNAVPAAANIHGAGSSTFSPTMSTAAQLRDLNALVSKQLGFSNSISSPLQLSRHFMRAGSIPTQTEGVIPHQAMQQDIQPASNFEMQRMQIFLLTEMYKLRQDLLTAQSISNHRPLAPIIIQNRTELAAQVSNDIVAPQPTEEATLIPKWSRVNRYILLFLCGFGCYMMREHWRHTWRMARLQRRVDTNLLLRSIQMLEQAFGIRRSS</sequence>
<evidence type="ECO:0000313" key="2">
    <source>
        <dbReference type="Proteomes" id="UP000823046"/>
    </source>
</evidence>
<dbReference type="Proteomes" id="UP000823046">
    <property type="component" value="Unassembled WGS sequence"/>
</dbReference>